<keyword evidence="17" id="KW-1185">Reference proteome</keyword>
<feature type="domain" description="Protein kinase" evidence="15">
    <location>
        <begin position="517"/>
        <end position="790"/>
    </location>
</feature>
<accession>A0AAW2D5H5</accession>
<dbReference type="CDD" id="cd14066">
    <property type="entry name" value="STKc_IRAK"/>
    <property type="match status" value="1"/>
</dbReference>
<dbReference type="Gene3D" id="1.10.510.10">
    <property type="entry name" value="Transferase(Phosphotransferase) domain 1"/>
    <property type="match status" value="1"/>
</dbReference>
<dbReference type="AlphaFoldDB" id="A0AAW2D5H5"/>
<evidence type="ECO:0000256" key="4">
    <source>
        <dbReference type="ARBA" id="ARBA00022692"/>
    </source>
</evidence>
<keyword evidence="5 14" id="KW-0732">Signal</keyword>
<evidence type="ECO:0000256" key="3">
    <source>
        <dbReference type="ARBA" id="ARBA00022679"/>
    </source>
</evidence>
<feature type="chain" id="PRO_5043822611" description="Protein kinase domain-containing protein" evidence="14">
    <location>
        <begin position="29"/>
        <end position="843"/>
    </location>
</feature>
<dbReference type="GO" id="GO:0016020">
    <property type="term" value="C:membrane"/>
    <property type="evidence" value="ECO:0007669"/>
    <property type="project" value="UniProtKB-SubCell"/>
</dbReference>
<dbReference type="PROSITE" id="PS00108">
    <property type="entry name" value="PROTEIN_KINASE_ST"/>
    <property type="match status" value="1"/>
</dbReference>
<organism evidence="16 17">
    <name type="scientific">Lithocarpus litseifolius</name>
    <dbReference type="NCBI Taxonomy" id="425828"/>
    <lineage>
        <taxon>Eukaryota</taxon>
        <taxon>Viridiplantae</taxon>
        <taxon>Streptophyta</taxon>
        <taxon>Embryophyta</taxon>
        <taxon>Tracheophyta</taxon>
        <taxon>Spermatophyta</taxon>
        <taxon>Magnoliopsida</taxon>
        <taxon>eudicotyledons</taxon>
        <taxon>Gunneridae</taxon>
        <taxon>Pentapetalae</taxon>
        <taxon>rosids</taxon>
        <taxon>fabids</taxon>
        <taxon>Fagales</taxon>
        <taxon>Fagaceae</taxon>
        <taxon>Lithocarpus</taxon>
    </lineage>
</organism>
<evidence type="ECO:0000256" key="11">
    <source>
        <dbReference type="ARBA" id="ARBA00023180"/>
    </source>
</evidence>
<dbReference type="InterPro" id="IPR000719">
    <property type="entry name" value="Prot_kinase_dom"/>
</dbReference>
<dbReference type="Proteomes" id="UP001459277">
    <property type="component" value="Unassembled WGS sequence"/>
</dbReference>
<dbReference type="Pfam" id="PF12819">
    <property type="entry name" value="Malectin_like"/>
    <property type="match status" value="1"/>
</dbReference>
<dbReference type="SMART" id="SM00220">
    <property type="entry name" value="S_TKc"/>
    <property type="match status" value="1"/>
</dbReference>
<dbReference type="PROSITE" id="PS00107">
    <property type="entry name" value="PROTEIN_KINASE_ATP"/>
    <property type="match status" value="1"/>
</dbReference>
<dbReference type="GO" id="GO:0004674">
    <property type="term" value="F:protein serine/threonine kinase activity"/>
    <property type="evidence" value="ECO:0007669"/>
    <property type="project" value="UniProtKB-KW"/>
</dbReference>
<comment type="caution">
    <text evidence="16">The sequence shown here is derived from an EMBL/GenBank/DDBJ whole genome shotgun (WGS) entry which is preliminary data.</text>
</comment>
<dbReference type="InterPro" id="IPR017441">
    <property type="entry name" value="Protein_kinase_ATP_BS"/>
</dbReference>
<dbReference type="PANTHER" id="PTHR34590:SF15">
    <property type="entry name" value="PROTEIN KINASE DOMAIN-CONTAINING PROTEIN"/>
    <property type="match status" value="1"/>
</dbReference>
<keyword evidence="10 13" id="KW-0472">Membrane</keyword>
<feature type="binding site" evidence="12">
    <location>
        <position position="546"/>
    </location>
    <ligand>
        <name>ATP</name>
        <dbReference type="ChEBI" id="CHEBI:30616"/>
    </ligand>
</feature>
<keyword evidence="4 13" id="KW-0812">Transmembrane</keyword>
<dbReference type="Gene3D" id="3.30.200.20">
    <property type="entry name" value="Phosphorylase Kinase, domain 1"/>
    <property type="match status" value="1"/>
</dbReference>
<dbReference type="FunFam" id="2.60.120.430:FF:000007">
    <property type="entry name" value="FERONIA receptor-like kinase"/>
    <property type="match status" value="1"/>
</dbReference>
<dbReference type="GO" id="GO:0005524">
    <property type="term" value="F:ATP binding"/>
    <property type="evidence" value="ECO:0007669"/>
    <property type="project" value="UniProtKB-UniRule"/>
</dbReference>
<evidence type="ECO:0000256" key="9">
    <source>
        <dbReference type="ARBA" id="ARBA00022989"/>
    </source>
</evidence>
<evidence type="ECO:0000256" key="13">
    <source>
        <dbReference type="SAM" id="Phobius"/>
    </source>
</evidence>
<dbReference type="SUPFAM" id="SSF56112">
    <property type="entry name" value="Protein kinase-like (PK-like)"/>
    <property type="match status" value="1"/>
</dbReference>
<dbReference type="FunFam" id="1.10.510.10:FF:000252">
    <property type="entry name" value="Receptor-like protein kinase FERONIA"/>
    <property type="match status" value="1"/>
</dbReference>
<evidence type="ECO:0000256" key="10">
    <source>
        <dbReference type="ARBA" id="ARBA00023136"/>
    </source>
</evidence>
<dbReference type="GO" id="GO:0004714">
    <property type="term" value="F:transmembrane receptor protein tyrosine kinase activity"/>
    <property type="evidence" value="ECO:0007669"/>
    <property type="project" value="InterPro"/>
</dbReference>
<evidence type="ECO:0000256" key="5">
    <source>
        <dbReference type="ARBA" id="ARBA00022729"/>
    </source>
</evidence>
<evidence type="ECO:0000256" key="12">
    <source>
        <dbReference type="PROSITE-ProRule" id="PRU10141"/>
    </source>
</evidence>
<evidence type="ECO:0000259" key="15">
    <source>
        <dbReference type="PROSITE" id="PS50011"/>
    </source>
</evidence>
<evidence type="ECO:0000256" key="6">
    <source>
        <dbReference type="ARBA" id="ARBA00022741"/>
    </source>
</evidence>
<proteinExistence type="predicted"/>
<dbReference type="InterPro" id="IPR008271">
    <property type="entry name" value="Ser/Thr_kinase_AS"/>
</dbReference>
<keyword evidence="7" id="KW-0418">Kinase</keyword>
<keyword evidence="11" id="KW-0325">Glycoprotein</keyword>
<protein>
    <recommendedName>
        <fullName evidence="15">Protein kinase domain-containing protein</fullName>
    </recommendedName>
</protein>
<evidence type="ECO:0000313" key="16">
    <source>
        <dbReference type="EMBL" id="KAL0004456.1"/>
    </source>
</evidence>
<name>A0AAW2D5H5_9ROSI</name>
<evidence type="ECO:0000313" key="17">
    <source>
        <dbReference type="Proteomes" id="UP001459277"/>
    </source>
</evidence>
<evidence type="ECO:0000256" key="14">
    <source>
        <dbReference type="SAM" id="SignalP"/>
    </source>
</evidence>
<evidence type="ECO:0000256" key="1">
    <source>
        <dbReference type="ARBA" id="ARBA00004479"/>
    </source>
</evidence>
<dbReference type="InterPro" id="IPR024788">
    <property type="entry name" value="Malectin-like_Carb-bd_dom"/>
</dbReference>
<dbReference type="EMBL" id="JAZDWU010000004">
    <property type="protein sequence ID" value="KAL0004456.1"/>
    <property type="molecule type" value="Genomic_DNA"/>
</dbReference>
<dbReference type="Pfam" id="PF07714">
    <property type="entry name" value="PK_Tyr_Ser-Thr"/>
    <property type="match status" value="1"/>
</dbReference>
<keyword evidence="8 12" id="KW-0067">ATP-binding</keyword>
<dbReference type="FunFam" id="2.60.120.430:FF:000003">
    <property type="entry name" value="FERONIA receptor-like kinase"/>
    <property type="match status" value="1"/>
</dbReference>
<dbReference type="FunFam" id="3.30.200.20:FF:000645">
    <property type="entry name" value="Receptor-like protein kinase FERONIA"/>
    <property type="match status" value="1"/>
</dbReference>
<dbReference type="GO" id="GO:0010038">
    <property type="term" value="P:response to metal ion"/>
    <property type="evidence" value="ECO:0007669"/>
    <property type="project" value="UniProtKB-ARBA"/>
</dbReference>
<dbReference type="Gene3D" id="2.60.120.430">
    <property type="entry name" value="Galactose-binding lectin"/>
    <property type="match status" value="2"/>
</dbReference>
<comment type="subcellular location">
    <subcellularLocation>
        <location evidence="1">Membrane</location>
        <topology evidence="1">Single-pass type I membrane protein</topology>
    </subcellularLocation>
</comment>
<reference evidence="16 17" key="1">
    <citation type="submission" date="2024-01" db="EMBL/GenBank/DDBJ databases">
        <title>A telomere-to-telomere, gap-free genome of sweet tea (Lithocarpus litseifolius).</title>
        <authorList>
            <person name="Zhou J."/>
        </authorList>
    </citation>
    <scope>NUCLEOTIDE SEQUENCE [LARGE SCALE GENOMIC DNA]</scope>
    <source>
        <strain evidence="16">Zhou-2022a</strain>
        <tissue evidence="16">Leaf</tissue>
    </source>
</reference>
<keyword evidence="6 12" id="KW-0547">Nucleotide-binding</keyword>
<dbReference type="PANTHER" id="PTHR34590">
    <property type="entry name" value="OS03G0124300 PROTEIN-RELATED"/>
    <property type="match status" value="1"/>
</dbReference>
<feature type="signal peptide" evidence="14">
    <location>
        <begin position="1"/>
        <end position="28"/>
    </location>
</feature>
<gene>
    <name evidence="16" type="ORF">SO802_012017</name>
</gene>
<evidence type="ECO:0000256" key="2">
    <source>
        <dbReference type="ARBA" id="ARBA00022527"/>
    </source>
</evidence>
<evidence type="ECO:0000256" key="7">
    <source>
        <dbReference type="ARBA" id="ARBA00022777"/>
    </source>
</evidence>
<sequence>MKNHSMPAPMFFVFCLFFLLYHLKIATSTPRYIAVDHITLNCGSSAVNLKDMDERHWVGDMLSSKFALLPNHNSTISEAQNFSSVNAVPYQTALLSYSEFTCVFFPVTPGPKFVRLYFYSASYSGFDKSKDLFTVKAGLFTLLRNFSASILTDSLDKKNFFKEFCINVEENQTLKLTFIPFSSDYYAFINGIEIVSMPIDLYYSQKGFIKDERVPPYVAQAPQFYINYSIALEMVYRLNVGGSSIQPKEDTGMFREWLGDTTDYLLSDGAIPCDPSLKPKFSKIPNYTAPDAIYQSAISMGPNRTRNSLSNLTWGLPVDTGFNYLVRLHFCELEPAINATGTREFSIYIDSTLAEERADIILWTDSNDTPHYKDYVVMIQNKGEGSHVLSIDLHPVSDSVFLDAILNGVEVFKLSNPDGNLAARLNMVLPQPDQKTEPAAIKSKKKKTIFIAIGSGAGFLIVLILVCFMAVWKLRRTKHFSSCKGKIRLRRTKASSLPEELCHHFTLDEMKTATNNFHEELIIGVGGFGNVYKGAIDKGTKTVAIKRMNPESHQGVREFRTEIEMLSQLRHVHLVSLIGYCNDDNEMILVYDYMTNGTLRDHLYDTNNEPLTWKQRLKICIGAARGLHYLHTGAEHPIIHRDVKTTNILLDEKLVSKISDFGLSKMGLENTAVSTTVKGTWGYLDPDYAIRQQLTEKSDVYSFGVVMFEVLCARKVLNHNLEEEQQILASWARKCIERGTINQIIDPYLEGKISPECFKLYLEVAENCVCDKGIQRPTMNFVLEKLELALELQENVDAPKDNISRQSSTVSEESSTTSQHTYYSEVISLYVDTTTSAPGYYSA</sequence>
<dbReference type="InterPro" id="IPR045272">
    <property type="entry name" value="ANXUR1/2-like"/>
</dbReference>
<keyword evidence="3" id="KW-0808">Transferase</keyword>
<keyword evidence="2" id="KW-0723">Serine/threonine-protein kinase</keyword>
<feature type="transmembrane region" description="Helical" evidence="13">
    <location>
        <begin position="449"/>
        <end position="472"/>
    </location>
</feature>
<dbReference type="InterPro" id="IPR001245">
    <property type="entry name" value="Ser-Thr/Tyr_kinase_cat_dom"/>
</dbReference>
<dbReference type="InterPro" id="IPR011009">
    <property type="entry name" value="Kinase-like_dom_sf"/>
</dbReference>
<keyword evidence="9 13" id="KW-1133">Transmembrane helix</keyword>
<dbReference type="PROSITE" id="PS50011">
    <property type="entry name" value="PROTEIN_KINASE_DOM"/>
    <property type="match status" value="1"/>
</dbReference>
<evidence type="ECO:0000256" key="8">
    <source>
        <dbReference type="ARBA" id="ARBA00022840"/>
    </source>
</evidence>